<dbReference type="Gene3D" id="3.40.50.1820">
    <property type="entry name" value="alpha/beta hydrolase"/>
    <property type="match status" value="1"/>
</dbReference>
<gene>
    <name evidence="2" type="ORF">AMOR_10110</name>
</gene>
<organism evidence="2 3">
    <name type="scientific">Anaeromyxobacter oryzae</name>
    <dbReference type="NCBI Taxonomy" id="2918170"/>
    <lineage>
        <taxon>Bacteria</taxon>
        <taxon>Pseudomonadati</taxon>
        <taxon>Myxococcota</taxon>
        <taxon>Myxococcia</taxon>
        <taxon>Myxococcales</taxon>
        <taxon>Cystobacterineae</taxon>
        <taxon>Anaeromyxobacteraceae</taxon>
        <taxon>Anaeromyxobacter</taxon>
    </lineage>
</organism>
<dbReference type="Proteomes" id="UP001162891">
    <property type="component" value="Chromosome"/>
</dbReference>
<proteinExistence type="predicted"/>
<name>A0ABM7WRD7_9BACT</name>
<accession>A0ABM7WRD7</accession>
<dbReference type="InterPro" id="IPR029058">
    <property type="entry name" value="AB_hydrolase_fold"/>
</dbReference>
<evidence type="ECO:0000313" key="2">
    <source>
        <dbReference type="EMBL" id="BDG02015.1"/>
    </source>
</evidence>
<dbReference type="SUPFAM" id="SSF53474">
    <property type="entry name" value="alpha/beta-Hydrolases"/>
    <property type="match status" value="1"/>
</dbReference>
<dbReference type="RefSeq" id="WP_248359128.1">
    <property type="nucleotide sequence ID" value="NZ_AP025591.1"/>
</dbReference>
<dbReference type="InterPro" id="IPR000073">
    <property type="entry name" value="AB_hydrolase_1"/>
</dbReference>
<protein>
    <recommendedName>
        <fullName evidence="1">AB hydrolase-1 domain-containing protein</fullName>
    </recommendedName>
</protein>
<keyword evidence="3" id="KW-1185">Reference proteome</keyword>
<reference evidence="3" key="1">
    <citation type="journal article" date="2022" name="Int. J. Syst. Evol. Microbiol.">
        <title>Anaeromyxobacter oryzae sp. nov., Anaeromyxobacter diazotrophicus sp. nov. and Anaeromyxobacter paludicola sp. nov., isolated from paddy soils.</title>
        <authorList>
            <person name="Itoh H."/>
            <person name="Xu Z."/>
            <person name="Mise K."/>
            <person name="Masuda Y."/>
            <person name="Ushijima N."/>
            <person name="Hayakawa C."/>
            <person name="Shiratori Y."/>
            <person name="Senoo K."/>
        </authorList>
    </citation>
    <scope>NUCLEOTIDE SEQUENCE [LARGE SCALE GENOMIC DNA]</scope>
    <source>
        <strain evidence="3">Red232</strain>
    </source>
</reference>
<evidence type="ECO:0000259" key="1">
    <source>
        <dbReference type="Pfam" id="PF12697"/>
    </source>
</evidence>
<dbReference type="EMBL" id="AP025591">
    <property type="protein sequence ID" value="BDG02015.1"/>
    <property type="molecule type" value="Genomic_DNA"/>
</dbReference>
<sequence>MPARGATPAILLPGLDGSGRMYGPLVAAAPRGLGVRLVSFPPDQPLGYDDLLPLARAALPARGRFVLLAESFSGPLAIRLAAERPRGLVALVLAATFLHRPLNPILHPLRALVGARMFGLPMPGAAVRHFLAGPDAPNAIVDEVRQAMAAVSPEVVAHRSREALEVDVRETLARVDAPLLYLAPTRDRLIRTDVADEILSIRPDAEVALLDAPHMILQRCPHACLDRIEAFLARSGTSSGALA</sequence>
<evidence type="ECO:0000313" key="3">
    <source>
        <dbReference type="Proteomes" id="UP001162891"/>
    </source>
</evidence>
<feature type="domain" description="AB hydrolase-1" evidence="1">
    <location>
        <begin position="10"/>
        <end position="225"/>
    </location>
</feature>
<dbReference type="Pfam" id="PF12697">
    <property type="entry name" value="Abhydrolase_6"/>
    <property type="match status" value="1"/>
</dbReference>